<dbReference type="PANTHER" id="PTHR42865:SF7">
    <property type="entry name" value="PROTON_GLUTAMATE-ASPARTATE SYMPORTER"/>
    <property type="match status" value="1"/>
</dbReference>
<keyword evidence="3" id="KW-1003">Cell membrane</keyword>
<feature type="transmembrane region" description="Helical" evidence="7">
    <location>
        <begin position="183"/>
        <end position="206"/>
    </location>
</feature>
<dbReference type="SUPFAM" id="SSF118215">
    <property type="entry name" value="Proton glutamate symport protein"/>
    <property type="match status" value="1"/>
</dbReference>
<dbReference type="Pfam" id="PF00375">
    <property type="entry name" value="SDF"/>
    <property type="match status" value="1"/>
</dbReference>
<dbReference type="AlphaFoldDB" id="A0A371BHC5"/>
<dbReference type="OrthoDB" id="9766690at2"/>
<keyword evidence="5 7" id="KW-1133">Transmembrane helix</keyword>
<feature type="transmembrane region" description="Helical" evidence="7">
    <location>
        <begin position="76"/>
        <end position="101"/>
    </location>
</feature>
<accession>A0A371BHC5</accession>
<dbReference type="PANTHER" id="PTHR42865">
    <property type="entry name" value="PROTON/GLUTAMATE-ASPARTATE SYMPORTER"/>
    <property type="match status" value="1"/>
</dbReference>
<name>A0A371BHC5_9SPHN</name>
<evidence type="ECO:0000256" key="2">
    <source>
        <dbReference type="ARBA" id="ARBA00022448"/>
    </source>
</evidence>
<proteinExistence type="predicted"/>
<feature type="transmembrane region" description="Helical" evidence="7">
    <location>
        <begin position="218"/>
        <end position="239"/>
    </location>
</feature>
<evidence type="ECO:0000256" key="6">
    <source>
        <dbReference type="ARBA" id="ARBA00023136"/>
    </source>
</evidence>
<gene>
    <name evidence="8" type="ORF">DXH95_06345</name>
</gene>
<evidence type="ECO:0000313" key="9">
    <source>
        <dbReference type="Proteomes" id="UP000263833"/>
    </source>
</evidence>
<dbReference type="GO" id="GO:0005886">
    <property type="term" value="C:plasma membrane"/>
    <property type="evidence" value="ECO:0007669"/>
    <property type="project" value="UniProtKB-SubCell"/>
</dbReference>
<dbReference type="RefSeq" id="WP_115548551.1">
    <property type="nucleotide sequence ID" value="NZ_QRGP01000001.1"/>
</dbReference>
<dbReference type="Gene3D" id="1.10.3860.10">
    <property type="entry name" value="Sodium:dicarboxylate symporter"/>
    <property type="match status" value="1"/>
</dbReference>
<evidence type="ECO:0000256" key="3">
    <source>
        <dbReference type="ARBA" id="ARBA00022475"/>
    </source>
</evidence>
<dbReference type="InterPro" id="IPR001991">
    <property type="entry name" value="Na-dicarboxylate_symporter"/>
</dbReference>
<keyword evidence="4 7" id="KW-0812">Transmembrane</keyword>
<evidence type="ECO:0000256" key="5">
    <source>
        <dbReference type="ARBA" id="ARBA00022989"/>
    </source>
</evidence>
<keyword evidence="9" id="KW-1185">Reference proteome</keyword>
<feature type="transmembrane region" description="Helical" evidence="7">
    <location>
        <begin position="140"/>
        <end position="162"/>
    </location>
</feature>
<dbReference type="GO" id="GO:0015293">
    <property type="term" value="F:symporter activity"/>
    <property type="evidence" value="ECO:0007669"/>
    <property type="project" value="UniProtKB-KW"/>
</dbReference>
<organism evidence="8 9">
    <name type="scientific">Sphingorhabdus pulchriflava</name>
    <dbReference type="NCBI Taxonomy" id="2292257"/>
    <lineage>
        <taxon>Bacteria</taxon>
        <taxon>Pseudomonadati</taxon>
        <taxon>Pseudomonadota</taxon>
        <taxon>Alphaproteobacteria</taxon>
        <taxon>Sphingomonadales</taxon>
        <taxon>Sphingomonadaceae</taxon>
        <taxon>Sphingorhabdus</taxon>
    </lineage>
</organism>
<reference evidence="9" key="1">
    <citation type="submission" date="2018-08" db="EMBL/GenBank/DDBJ databases">
        <authorList>
            <person name="Kim S.-J."/>
            <person name="Jung G.-Y."/>
        </authorList>
    </citation>
    <scope>NUCLEOTIDE SEQUENCE [LARGE SCALE GENOMIC DNA]</scope>
    <source>
        <strain evidence="9">GY_G</strain>
    </source>
</reference>
<keyword evidence="6 7" id="KW-0472">Membrane</keyword>
<comment type="caution">
    <text evidence="8">The sequence shown here is derived from an EMBL/GenBank/DDBJ whole genome shotgun (WGS) entry which is preliminary data.</text>
</comment>
<evidence type="ECO:0000256" key="7">
    <source>
        <dbReference type="SAM" id="Phobius"/>
    </source>
</evidence>
<evidence type="ECO:0000256" key="4">
    <source>
        <dbReference type="ARBA" id="ARBA00022692"/>
    </source>
</evidence>
<keyword evidence="2" id="KW-0813">Transport</keyword>
<dbReference type="PRINTS" id="PR00173">
    <property type="entry name" value="EDTRNSPORT"/>
</dbReference>
<dbReference type="InterPro" id="IPR036458">
    <property type="entry name" value="Na:dicarbo_symporter_sf"/>
</dbReference>
<evidence type="ECO:0000313" key="8">
    <source>
        <dbReference type="EMBL" id="RDV07004.1"/>
    </source>
</evidence>
<feature type="transmembrane region" description="Helical" evidence="7">
    <location>
        <begin position="291"/>
        <end position="316"/>
    </location>
</feature>
<feature type="transmembrane region" description="Helical" evidence="7">
    <location>
        <begin position="46"/>
        <end position="64"/>
    </location>
</feature>
<evidence type="ECO:0000256" key="1">
    <source>
        <dbReference type="ARBA" id="ARBA00004651"/>
    </source>
</evidence>
<sequence length="411" mass="42245">MKKAWIILAALIAGLLIGMAVGDRSPLFHDIADVVGTIWLNGLRMTVIPLVVALLITGIVQTANAASAGRTATRSVITMISILVLVTIMAAIVTPALLAIFPLDPDAAQALRQAMGAVEPAAAPPPFSEFLKAVVPTNPFQAAASDALLPLIIFTIAFAFAITRLEAGKKQILAGFFEAMAEAMVTVISWVLALAPIGVFALGVVLGMTAGAAAFGALVHYVLVVTAIGTIIMLSAYPVAMFGARFNLFDFARAAIPAQSVAISTQSSLASLPAMVQGAKQLGVGARSTDIVLPMAVAIFRATSPAMNLAVAIYVAHWMGIELGPEQIVIGVAVASITTLGSVSLPGSISFIAAIAPICIAMGIPIEPLAVLVAIETFPDIMRTLGNVTMDIAVTGTIARAEGDLEKGEAA</sequence>
<protein>
    <submittedName>
        <fullName evidence="8">Dicarboxylate/amino acid:cation symporter</fullName>
    </submittedName>
</protein>
<dbReference type="EMBL" id="QRGP01000001">
    <property type="protein sequence ID" value="RDV07004.1"/>
    <property type="molecule type" value="Genomic_DNA"/>
</dbReference>
<feature type="transmembrane region" description="Helical" evidence="7">
    <location>
        <begin position="351"/>
        <end position="375"/>
    </location>
</feature>
<comment type="subcellular location">
    <subcellularLocation>
        <location evidence="1">Cell membrane</location>
        <topology evidence="1">Multi-pass membrane protein</topology>
    </subcellularLocation>
</comment>
<dbReference type="Proteomes" id="UP000263833">
    <property type="component" value="Unassembled WGS sequence"/>
</dbReference>